<dbReference type="EMBL" id="JACHBR010000001">
    <property type="protein sequence ID" value="MBB5626365.1"/>
    <property type="molecule type" value="Genomic_DNA"/>
</dbReference>
<accession>A0A7W9DQG2</accession>
<sequence length="128" mass="14457">MPQRRDTSWHAEFLRLVGEGLSFRVAIRKLGKAEAGLHQHFEAYPEFRAEAMRLRGPRLRGALPDTSWHPHLPYLLAIGLSIPKAAAKLNKKPETVRIHLRRDAKLRAAVNAALCEAGRPELRLSPWG</sequence>
<organism evidence="1 2">
    <name type="scientific">Sphaerisporangium krabiense</name>
    <dbReference type="NCBI Taxonomy" id="763782"/>
    <lineage>
        <taxon>Bacteria</taxon>
        <taxon>Bacillati</taxon>
        <taxon>Actinomycetota</taxon>
        <taxon>Actinomycetes</taxon>
        <taxon>Streptosporangiales</taxon>
        <taxon>Streptosporangiaceae</taxon>
        <taxon>Sphaerisporangium</taxon>
    </lineage>
</organism>
<comment type="caution">
    <text evidence="1">The sequence shown here is derived from an EMBL/GenBank/DDBJ whole genome shotgun (WGS) entry which is preliminary data.</text>
</comment>
<gene>
    <name evidence="1" type="ORF">BJ981_002064</name>
</gene>
<reference evidence="1 2" key="1">
    <citation type="submission" date="2020-08" db="EMBL/GenBank/DDBJ databases">
        <title>Sequencing the genomes of 1000 actinobacteria strains.</title>
        <authorList>
            <person name="Klenk H.-P."/>
        </authorList>
    </citation>
    <scope>NUCLEOTIDE SEQUENCE [LARGE SCALE GENOMIC DNA]</scope>
    <source>
        <strain evidence="1 2">DSM 45790</strain>
    </source>
</reference>
<evidence type="ECO:0000313" key="1">
    <source>
        <dbReference type="EMBL" id="MBB5626365.1"/>
    </source>
</evidence>
<dbReference type="RefSeq" id="WP_184610285.1">
    <property type="nucleotide sequence ID" value="NZ_BOOS01000027.1"/>
</dbReference>
<dbReference type="AlphaFoldDB" id="A0A7W9DQG2"/>
<name>A0A7W9DQG2_9ACTN</name>
<evidence type="ECO:0000313" key="2">
    <source>
        <dbReference type="Proteomes" id="UP000588112"/>
    </source>
</evidence>
<keyword evidence="2" id="KW-1185">Reference proteome</keyword>
<proteinExistence type="predicted"/>
<dbReference type="Proteomes" id="UP000588112">
    <property type="component" value="Unassembled WGS sequence"/>
</dbReference>
<protein>
    <submittedName>
        <fullName evidence="1">Uncharacterized protein</fullName>
    </submittedName>
</protein>